<keyword evidence="12" id="KW-1185">Reference proteome</keyword>
<dbReference type="Pfam" id="PF00060">
    <property type="entry name" value="Lig_chan"/>
    <property type="match status" value="1"/>
</dbReference>
<dbReference type="AlphaFoldDB" id="A0A6L2PAS5"/>
<evidence type="ECO:0000256" key="5">
    <source>
        <dbReference type="ARBA" id="ARBA00022989"/>
    </source>
</evidence>
<feature type="non-terminal residue" evidence="11">
    <location>
        <position position="267"/>
    </location>
</feature>
<dbReference type="GO" id="GO:0015276">
    <property type="term" value="F:ligand-gated monoatomic ion channel activity"/>
    <property type="evidence" value="ECO:0007669"/>
    <property type="project" value="InterPro"/>
</dbReference>
<dbReference type="InterPro" id="IPR001320">
    <property type="entry name" value="Iontro_rcpt_C"/>
</dbReference>
<proteinExistence type="inferred from homology"/>
<feature type="transmembrane region" description="Helical" evidence="9">
    <location>
        <begin position="60"/>
        <end position="81"/>
    </location>
</feature>
<evidence type="ECO:0000256" key="8">
    <source>
        <dbReference type="ARBA" id="ARBA00023180"/>
    </source>
</evidence>
<evidence type="ECO:0000256" key="4">
    <source>
        <dbReference type="ARBA" id="ARBA00022692"/>
    </source>
</evidence>
<comment type="subcellular location">
    <subcellularLocation>
        <location evidence="1">Cell membrane</location>
        <topology evidence="1">Multi-pass membrane protein</topology>
    </subcellularLocation>
</comment>
<dbReference type="Proteomes" id="UP000502823">
    <property type="component" value="Unassembled WGS sequence"/>
</dbReference>
<dbReference type="InterPro" id="IPR052192">
    <property type="entry name" value="Insect_Ionotropic_Sensory_Rcpt"/>
</dbReference>
<dbReference type="PANTHER" id="PTHR42643">
    <property type="entry name" value="IONOTROPIC RECEPTOR 20A-RELATED"/>
    <property type="match status" value="1"/>
</dbReference>
<gene>
    <name evidence="11" type="ORF">Cfor_12649</name>
</gene>
<evidence type="ECO:0000313" key="12">
    <source>
        <dbReference type="Proteomes" id="UP000502823"/>
    </source>
</evidence>
<dbReference type="PANTHER" id="PTHR42643:SF30">
    <property type="entry name" value="IONOTROPIC RECEPTOR 40A-RELATED"/>
    <property type="match status" value="1"/>
</dbReference>
<accession>A0A6L2PAS5</accession>
<dbReference type="OrthoDB" id="8195021at2759"/>
<evidence type="ECO:0000256" key="2">
    <source>
        <dbReference type="ARBA" id="ARBA00008685"/>
    </source>
</evidence>
<keyword evidence="6 9" id="KW-0472">Membrane</keyword>
<organism evidence="11 12">
    <name type="scientific">Coptotermes formosanus</name>
    <name type="common">Formosan subterranean termite</name>
    <dbReference type="NCBI Taxonomy" id="36987"/>
    <lineage>
        <taxon>Eukaryota</taxon>
        <taxon>Metazoa</taxon>
        <taxon>Ecdysozoa</taxon>
        <taxon>Arthropoda</taxon>
        <taxon>Hexapoda</taxon>
        <taxon>Insecta</taxon>
        <taxon>Pterygota</taxon>
        <taxon>Neoptera</taxon>
        <taxon>Polyneoptera</taxon>
        <taxon>Dictyoptera</taxon>
        <taxon>Blattodea</taxon>
        <taxon>Blattoidea</taxon>
        <taxon>Termitoidae</taxon>
        <taxon>Rhinotermitidae</taxon>
        <taxon>Coptotermes</taxon>
    </lineage>
</organism>
<evidence type="ECO:0000256" key="9">
    <source>
        <dbReference type="SAM" id="Phobius"/>
    </source>
</evidence>
<feature type="domain" description="Ionotropic glutamate receptor C-terminal" evidence="10">
    <location>
        <begin position="60"/>
        <end position="211"/>
    </location>
</feature>
<dbReference type="SUPFAM" id="SSF53850">
    <property type="entry name" value="Periplasmic binding protein-like II"/>
    <property type="match status" value="1"/>
</dbReference>
<keyword evidence="3" id="KW-1003">Cell membrane</keyword>
<sequence length="267" mass="30195">MIIEDEVEFGIGGFAFSLERMDAVNYLVPTGNLKVLVYIREAETEESSGNFIMSPFTEGLWWTIFMTIIVILVVFIADWMIRLKYGLQKSEDLPSSLFCIFSIFLQQGEYNRLQLWSCRLTTLTSCTTALLLLVGYSATLTSFLAVRSYNLPFTDFEGLLNDGSYRLIVGSGSPHLSYFKESKNSVLQEVYKKLIEPEMGNLPNTVEEGLRMMCRNKKMAYFGGDTAMNIAHNKKTCSILSLNMASYPVTVSIAISKKSPYRRIFNA</sequence>
<evidence type="ECO:0000256" key="3">
    <source>
        <dbReference type="ARBA" id="ARBA00022475"/>
    </source>
</evidence>
<protein>
    <recommendedName>
        <fullName evidence="10">Ionotropic glutamate receptor C-terminal domain-containing protein</fullName>
    </recommendedName>
</protein>
<feature type="transmembrane region" description="Helical" evidence="9">
    <location>
        <begin position="122"/>
        <end position="146"/>
    </location>
</feature>
<dbReference type="GO" id="GO:0005886">
    <property type="term" value="C:plasma membrane"/>
    <property type="evidence" value="ECO:0007669"/>
    <property type="project" value="UniProtKB-SubCell"/>
</dbReference>
<comment type="caution">
    <text evidence="11">The sequence shown here is derived from an EMBL/GenBank/DDBJ whole genome shotgun (WGS) entry which is preliminary data.</text>
</comment>
<dbReference type="EMBL" id="BLKM01000068">
    <property type="protein sequence ID" value="GFG28460.1"/>
    <property type="molecule type" value="Genomic_DNA"/>
</dbReference>
<dbReference type="Gene3D" id="1.10.287.70">
    <property type="match status" value="1"/>
</dbReference>
<evidence type="ECO:0000256" key="6">
    <source>
        <dbReference type="ARBA" id="ARBA00023136"/>
    </source>
</evidence>
<evidence type="ECO:0000259" key="10">
    <source>
        <dbReference type="Pfam" id="PF00060"/>
    </source>
</evidence>
<dbReference type="GO" id="GO:0050906">
    <property type="term" value="P:detection of stimulus involved in sensory perception"/>
    <property type="evidence" value="ECO:0007669"/>
    <property type="project" value="UniProtKB-ARBA"/>
</dbReference>
<evidence type="ECO:0000256" key="7">
    <source>
        <dbReference type="ARBA" id="ARBA00023170"/>
    </source>
</evidence>
<name>A0A6L2PAS5_COPFO</name>
<keyword evidence="7" id="KW-0675">Receptor</keyword>
<keyword evidence="4 9" id="KW-0812">Transmembrane</keyword>
<keyword evidence="5 9" id="KW-1133">Transmembrane helix</keyword>
<evidence type="ECO:0000313" key="11">
    <source>
        <dbReference type="EMBL" id="GFG28460.1"/>
    </source>
</evidence>
<keyword evidence="8" id="KW-0325">Glycoprotein</keyword>
<evidence type="ECO:0000256" key="1">
    <source>
        <dbReference type="ARBA" id="ARBA00004651"/>
    </source>
</evidence>
<comment type="similarity">
    <text evidence="2">Belongs to the glutamate-gated ion channel (TC 1.A.10.1) family.</text>
</comment>
<dbReference type="InParanoid" id="A0A6L2PAS5"/>
<reference evidence="12" key="1">
    <citation type="submission" date="2020-01" db="EMBL/GenBank/DDBJ databases">
        <title>Draft genome sequence of the Termite Coptotermes fromosanus.</title>
        <authorList>
            <person name="Itakura S."/>
            <person name="Yosikawa Y."/>
            <person name="Umezawa K."/>
        </authorList>
    </citation>
    <scope>NUCLEOTIDE SEQUENCE [LARGE SCALE GENOMIC DNA]</scope>
</reference>